<organism evidence="1 2">
    <name type="scientific">Phycomyces blakesleeanus (strain ATCC 8743b / DSM 1359 / FGSC 10004 / NBRC 33097 / NRRL 1555)</name>
    <dbReference type="NCBI Taxonomy" id="763407"/>
    <lineage>
        <taxon>Eukaryota</taxon>
        <taxon>Fungi</taxon>
        <taxon>Fungi incertae sedis</taxon>
        <taxon>Mucoromycota</taxon>
        <taxon>Mucoromycotina</taxon>
        <taxon>Mucoromycetes</taxon>
        <taxon>Mucorales</taxon>
        <taxon>Phycomycetaceae</taxon>
        <taxon>Phycomyces</taxon>
    </lineage>
</organism>
<evidence type="ECO:0000313" key="1">
    <source>
        <dbReference type="EMBL" id="OAD68625.1"/>
    </source>
</evidence>
<gene>
    <name evidence="1" type="ORF">PHYBLDRAFT_173046</name>
</gene>
<dbReference type="RefSeq" id="XP_018286665.1">
    <property type="nucleotide sequence ID" value="XM_018436930.1"/>
</dbReference>
<dbReference type="VEuPathDB" id="FungiDB:PHYBLDRAFT_173046"/>
<sequence>MSSPLLVVDVSVFSSAIYVFDITDVYEPAEERGLVVHDYRYNRWKKEKDIISAKPHFPKEGEVGFYGEIDEHRKCEDKVDTSFRHKGLEEDTGPEHAGTMN</sequence>
<dbReference type="EMBL" id="KV440994">
    <property type="protein sequence ID" value="OAD68625.1"/>
    <property type="molecule type" value="Genomic_DNA"/>
</dbReference>
<reference evidence="2" key="1">
    <citation type="submission" date="2015-06" db="EMBL/GenBank/DDBJ databases">
        <title>Expansion of signal transduction pathways in fungi by whole-genome duplication.</title>
        <authorList>
            <consortium name="DOE Joint Genome Institute"/>
            <person name="Corrochano L.M."/>
            <person name="Kuo A."/>
            <person name="Marcet-Houben M."/>
            <person name="Polaino S."/>
            <person name="Salamov A."/>
            <person name="Villalobos J.M."/>
            <person name="Alvarez M.I."/>
            <person name="Avalos J."/>
            <person name="Benito E.P."/>
            <person name="Benoit I."/>
            <person name="Burger G."/>
            <person name="Camino L.P."/>
            <person name="Canovas D."/>
            <person name="Cerda-Olmedo E."/>
            <person name="Cheng J.-F."/>
            <person name="Dominguez A."/>
            <person name="Elias M."/>
            <person name="Eslava A.P."/>
            <person name="Glaser F."/>
            <person name="Grimwood J."/>
            <person name="Gutierrez G."/>
            <person name="Heitman J."/>
            <person name="Henrissat B."/>
            <person name="Iturriaga E.A."/>
            <person name="Lang B.F."/>
            <person name="Lavin J.L."/>
            <person name="Lee S."/>
            <person name="Li W."/>
            <person name="Lindquist E."/>
            <person name="Lopez-Garcia S."/>
            <person name="Luque E.M."/>
            <person name="Marcos A.T."/>
            <person name="Martin J."/>
            <person name="McCluskey K."/>
            <person name="Medina H.R."/>
            <person name="Miralles-Duran A."/>
            <person name="Miyazaki A."/>
            <person name="Munoz-Torres E."/>
            <person name="Oguiza J.A."/>
            <person name="Ohm R."/>
            <person name="Olmedo M."/>
            <person name="Orejas M."/>
            <person name="Ortiz-Castellanos L."/>
            <person name="Pisabarro A.G."/>
            <person name="Rodriguez-Romero J."/>
            <person name="Ruiz-Herrera J."/>
            <person name="Ruiz-Vazquez R."/>
            <person name="Sanz C."/>
            <person name="Schackwitz W."/>
            <person name="Schmutz J."/>
            <person name="Shahriari M."/>
            <person name="Shelest E."/>
            <person name="Silva-Franco F."/>
            <person name="Soanes D."/>
            <person name="Syed K."/>
            <person name="Tagua V.G."/>
            <person name="Talbot N.J."/>
            <person name="Thon M."/>
            <person name="De vries R.P."/>
            <person name="Wiebenga A."/>
            <person name="Yadav J.S."/>
            <person name="Braun E.L."/>
            <person name="Baker S."/>
            <person name="Garre V."/>
            <person name="Horwitz B."/>
            <person name="Torres-Martinez S."/>
            <person name="Idnurm A."/>
            <person name="Herrera-Estrella A."/>
            <person name="Gabaldon T."/>
            <person name="Grigoriev I.V."/>
        </authorList>
    </citation>
    <scope>NUCLEOTIDE SEQUENCE [LARGE SCALE GENOMIC DNA]</scope>
    <source>
        <strain evidence="2">NRRL 1555(-)</strain>
    </source>
</reference>
<evidence type="ECO:0000313" key="2">
    <source>
        <dbReference type="Proteomes" id="UP000077315"/>
    </source>
</evidence>
<dbReference type="InParanoid" id="A0A162WKJ1"/>
<dbReference type="Proteomes" id="UP000077315">
    <property type="component" value="Unassembled WGS sequence"/>
</dbReference>
<proteinExistence type="predicted"/>
<dbReference type="GeneID" id="28997836"/>
<name>A0A162WKJ1_PHYB8</name>
<keyword evidence="2" id="KW-1185">Reference proteome</keyword>
<dbReference type="AlphaFoldDB" id="A0A162WKJ1"/>
<accession>A0A162WKJ1</accession>
<protein>
    <submittedName>
        <fullName evidence="1">Uncharacterized protein</fullName>
    </submittedName>
</protein>